<dbReference type="PANTHER" id="PTHR30250">
    <property type="entry name" value="PST FAMILY PREDICTED COLANIC ACID TRANSPORTER"/>
    <property type="match status" value="1"/>
</dbReference>
<evidence type="ECO:0000313" key="7">
    <source>
        <dbReference type="EMBL" id="EMA12540.1"/>
    </source>
</evidence>
<sequence>MGEVISSSIFLKAVLLVPWIFLLYIFGPYINMYIGIRSILPYVLIGLVTAQMRNLSMRILAGQMKIGQTAILRVFEKLAWISSGLALANLDYGGTAIIIGFIIGDITIVSGALIRMDIEFGKLSLQRMKSLATFGKYLFIGSVSGYMYSWIDVAILRFFVPPSLIGAYEVAWRIASLSLLLTQAIRESLFPQISDWYETDKTDLIQDAIYKWTQPPLYITLPALAGAAVLGKDILSTFF</sequence>
<dbReference type="AlphaFoldDB" id="M0JY90"/>
<dbReference type="Pfam" id="PF13440">
    <property type="entry name" value="Polysacc_synt_3"/>
    <property type="match status" value="1"/>
</dbReference>
<name>M0JY90_9EURY</name>
<feature type="transmembrane region" description="Helical" evidence="6">
    <location>
        <begin position="9"/>
        <end position="26"/>
    </location>
</feature>
<evidence type="ECO:0000313" key="8">
    <source>
        <dbReference type="Proteomes" id="UP000011687"/>
    </source>
</evidence>
<keyword evidence="8" id="KW-1185">Reference proteome</keyword>
<dbReference type="EMBL" id="AOLS01000098">
    <property type="protein sequence ID" value="EMA12540.1"/>
    <property type="molecule type" value="Genomic_DNA"/>
</dbReference>
<feature type="transmembrane region" description="Helical" evidence="6">
    <location>
        <begin position="32"/>
        <end position="50"/>
    </location>
</feature>
<reference evidence="7 8" key="1">
    <citation type="journal article" date="2014" name="PLoS Genet.">
        <title>Phylogenetically driven sequencing of extremely halophilic archaea reveals strategies for static and dynamic osmo-response.</title>
        <authorList>
            <person name="Becker E.A."/>
            <person name="Seitzer P.M."/>
            <person name="Tritt A."/>
            <person name="Larsen D."/>
            <person name="Krusor M."/>
            <person name="Yao A.I."/>
            <person name="Wu D."/>
            <person name="Madern D."/>
            <person name="Eisen J.A."/>
            <person name="Darling A.E."/>
            <person name="Facciotti M.T."/>
        </authorList>
    </citation>
    <scope>NUCLEOTIDE SEQUENCE [LARGE SCALE GENOMIC DNA]</scope>
    <source>
        <strain evidence="7 8">ATCC 33799</strain>
    </source>
</reference>
<feature type="transmembrane region" description="Helical" evidence="6">
    <location>
        <begin position="96"/>
        <end position="116"/>
    </location>
</feature>
<feature type="transmembrane region" description="Helical" evidence="6">
    <location>
        <begin position="137"/>
        <end position="159"/>
    </location>
</feature>
<accession>M0JY90</accession>
<evidence type="ECO:0000256" key="3">
    <source>
        <dbReference type="ARBA" id="ARBA00022692"/>
    </source>
</evidence>
<dbReference type="InterPro" id="IPR050833">
    <property type="entry name" value="Poly_Biosynth_Transport"/>
</dbReference>
<evidence type="ECO:0000256" key="2">
    <source>
        <dbReference type="ARBA" id="ARBA00022475"/>
    </source>
</evidence>
<evidence type="ECO:0000256" key="4">
    <source>
        <dbReference type="ARBA" id="ARBA00022989"/>
    </source>
</evidence>
<organism evidence="7 8">
    <name type="scientific">Haloarcula marismortui ATCC 33799</name>
    <dbReference type="NCBI Taxonomy" id="662475"/>
    <lineage>
        <taxon>Archaea</taxon>
        <taxon>Methanobacteriati</taxon>
        <taxon>Methanobacteriota</taxon>
        <taxon>Stenosarchaea group</taxon>
        <taxon>Halobacteria</taxon>
        <taxon>Halobacteriales</taxon>
        <taxon>Haloarculaceae</taxon>
        <taxon>Haloarcula</taxon>
    </lineage>
</organism>
<comment type="subcellular location">
    <subcellularLocation>
        <location evidence="1">Cell membrane</location>
        <topology evidence="1">Multi-pass membrane protein</topology>
    </subcellularLocation>
</comment>
<protein>
    <submittedName>
        <fullName evidence="7">Putative polysaccharide biosynthesis protein</fullName>
    </submittedName>
</protein>
<keyword evidence="5 6" id="KW-0472">Membrane</keyword>
<keyword evidence="4 6" id="KW-1133">Transmembrane helix</keyword>
<proteinExistence type="predicted"/>
<evidence type="ECO:0000256" key="6">
    <source>
        <dbReference type="SAM" id="Phobius"/>
    </source>
</evidence>
<gene>
    <name evidence="7" type="ORF">C435_17807</name>
</gene>
<dbReference type="Proteomes" id="UP000011687">
    <property type="component" value="Unassembled WGS sequence"/>
</dbReference>
<evidence type="ECO:0000256" key="1">
    <source>
        <dbReference type="ARBA" id="ARBA00004651"/>
    </source>
</evidence>
<evidence type="ECO:0000256" key="5">
    <source>
        <dbReference type="ARBA" id="ARBA00023136"/>
    </source>
</evidence>
<comment type="caution">
    <text evidence="7">The sequence shown here is derived from an EMBL/GenBank/DDBJ whole genome shotgun (WGS) entry which is preliminary data.</text>
</comment>
<keyword evidence="2" id="KW-1003">Cell membrane</keyword>
<keyword evidence="3 6" id="KW-0812">Transmembrane</keyword>
<dbReference type="GO" id="GO:0005886">
    <property type="term" value="C:plasma membrane"/>
    <property type="evidence" value="ECO:0007669"/>
    <property type="project" value="UniProtKB-SubCell"/>
</dbReference>
<dbReference type="PANTHER" id="PTHR30250:SF28">
    <property type="entry name" value="POLYSACCHARIDE BIOSYNTHESIS PROTEIN"/>
    <property type="match status" value="1"/>
</dbReference>